<dbReference type="EMBL" id="QGLD01000016">
    <property type="protein sequence ID" value="RAL70136.1"/>
    <property type="molecule type" value="Genomic_DNA"/>
</dbReference>
<gene>
    <name evidence="1" type="ORF">C1G86_1465</name>
</gene>
<name>A0A328EQ88_9CHLR</name>
<sequence>MNYKIAQAGQGYYIGLMCFLMLNTQMKPYFNHNVTSSR</sequence>
<accession>A0A328EQ88</accession>
<comment type="caution">
    <text evidence="1">The sequence shown here is derived from an EMBL/GenBank/DDBJ whole genome shotgun (WGS) entry which is preliminary data.</text>
</comment>
<evidence type="ECO:0000313" key="1">
    <source>
        <dbReference type="EMBL" id="RAL70136.1"/>
    </source>
</evidence>
<proteinExistence type="predicted"/>
<protein>
    <submittedName>
        <fullName evidence="1">Uncharacterized protein</fullName>
    </submittedName>
</protein>
<evidence type="ECO:0000313" key="2">
    <source>
        <dbReference type="Proteomes" id="UP000248786"/>
    </source>
</evidence>
<dbReference type="Proteomes" id="UP000248786">
    <property type="component" value="Unassembled WGS sequence"/>
</dbReference>
<organism evidence="1 2">
    <name type="scientific">Dehalococcoides mccartyi</name>
    <dbReference type="NCBI Taxonomy" id="61435"/>
    <lineage>
        <taxon>Bacteria</taxon>
        <taxon>Bacillati</taxon>
        <taxon>Chloroflexota</taxon>
        <taxon>Dehalococcoidia</taxon>
        <taxon>Dehalococcoidales</taxon>
        <taxon>Dehalococcoidaceae</taxon>
        <taxon>Dehalococcoides</taxon>
    </lineage>
</organism>
<dbReference type="AlphaFoldDB" id="A0A328EQ88"/>
<reference evidence="1 2" key="1">
    <citation type="submission" date="2018-05" db="EMBL/GenBank/DDBJ databases">
        <title>Draft genome sequences of Dehalococcoides mccartyi strains RC and KS.</title>
        <authorList>
            <person name="Higgins S.A."/>
            <person name="Padilla-Crespo E."/>
            <person name="Loeffler F.E."/>
        </authorList>
    </citation>
    <scope>NUCLEOTIDE SEQUENCE [LARGE SCALE GENOMIC DNA]</scope>
    <source>
        <strain evidence="1 2">KS</strain>
    </source>
</reference>